<proteinExistence type="inferred from homology"/>
<dbReference type="PROSITE" id="PS51659">
    <property type="entry name" value="GT23"/>
    <property type="match status" value="1"/>
</dbReference>
<dbReference type="AlphaFoldDB" id="A0A0D6LBJ0"/>
<dbReference type="Gene3D" id="3.40.50.11350">
    <property type="match status" value="1"/>
</dbReference>
<dbReference type="Pfam" id="PF19745">
    <property type="entry name" value="FUT8_N_cat"/>
    <property type="match status" value="2"/>
</dbReference>
<dbReference type="PANTHER" id="PTHR13132">
    <property type="entry name" value="ALPHA- 1,6 -FUCOSYLTRANSFERASE"/>
    <property type="match status" value="1"/>
</dbReference>
<feature type="region of interest" description="Important for donor substrate binding" evidence="4">
    <location>
        <begin position="424"/>
        <end position="425"/>
    </location>
</feature>
<dbReference type="InterPro" id="IPR036028">
    <property type="entry name" value="SH3-like_dom_sf"/>
</dbReference>
<feature type="domain" description="GT23" evidence="7">
    <location>
        <begin position="263"/>
        <end position="512"/>
    </location>
</feature>
<evidence type="ECO:0000256" key="6">
    <source>
        <dbReference type="SAM" id="Phobius"/>
    </source>
</evidence>
<comment type="similarity">
    <text evidence="4">Belongs to the glycosyltransferase 23 family.</text>
</comment>
<keyword evidence="3 4" id="KW-0808">Transferase</keyword>
<reference evidence="8 9" key="1">
    <citation type="submission" date="2013-05" db="EMBL/GenBank/DDBJ databases">
        <title>Draft genome of the parasitic nematode Anyclostoma ceylanicum.</title>
        <authorList>
            <person name="Mitreva M."/>
        </authorList>
    </citation>
    <scope>NUCLEOTIDE SEQUENCE [LARGE SCALE GENOMIC DNA]</scope>
</reference>
<dbReference type="PANTHER" id="PTHR13132:SF29">
    <property type="entry name" value="ALPHA-(1,6)-FUCOSYLTRANSFERASE"/>
    <property type="match status" value="1"/>
</dbReference>
<dbReference type="CDD" id="cd11300">
    <property type="entry name" value="Fut8_like"/>
    <property type="match status" value="1"/>
</dbReference>
<evidence type="ECO:0000313" key="9">
    <source>
        <dbReference type="Proteomes" id="UP000054495"/>
    </source>
</evidence>
<keyword evidence="6" id="KW-0812">Transmembrane</keyword>
<keyword evidence="5" id="KW-0175">Coiled coil</keyword>
<evidence type="ECO:0000313" key="8">
    <source>
        <dbReference type="EMBL" id="EPB69254.1"/>
    </source>
</evidence>
<keyword evidence="1" id="KW-0728">SH3 domain</keyword>
<dbReference type="InterPro" id="IPR035653">
    <property type="entry name" value="Fut8_SH3"/>
</dbReference>
<dbReference type="SMART" id="SM00326">
    <property type="entry name" value="SH3"/>
    <property type="match status" value="1"/>
</dbReference>
<keyword evidence="6" id="KW-1133">Transmembrane helix</keyword>
<feature type="transmembrane region" description="Helical" evidence="6">
    <location>
        <begin position="12"/>
        <end position="37"/>
    </location>
</feature>
<dbReference type="EMBL" id="KE125318">
    <property type="protein sequence ID" value="EPB69254.1"/>
    <property type="molecule type" value="Genomic_DNA"/>
</dbReference>
<dbReference type="GO" id="GO:0006487">
    <property type="term" value="P:protein N-linked glycosylation"/>
    <property type="evidence" value="ECO:0007669"/>
    <property type="project" value="TreeGrafter"/>
</dbReference>
<feature type="coiled-coil region" evidence="5">
    <location>
        <begin position="653"/>
        <end position="687"/>
    </location>
</feature>
<evidence type="ECO:0000256" key="4">
    <source>
        <dbReference type="PROSITE-ProRule" id="PRU00992"/>
    </source>
</evidence>
<dbReference type="SUPFAM" id="SSF50044">
    <property type="entry name" value="SH3-domain"/>
    <property type="match status" value="1"/>
</dbReference>
<dbReference type="InterPro" id="IPR027350">
    <property type="entry name" value="GT23_dom"/>
</dbReference>
<organism evidence="8 9">
    <name type="scientific">Ancylostoma ceylanicum</name>
    <dbReference type="NCBI Taxonomy" id="53326"/>
    <lineage>
        <taxon>Eukaryota</taxon>
        <taxon>Metazoa</taxon>
        <taxon>Ecdysozoa</taxon>
        <taxon>Nematoda</taxon>
        <taxon>Chromadorea</taxon>
        <taxon>Rhabditida</taxon>
        <taxon>Rhabditina</taxon>
        <taxon>Rhabditomorpha</taxon>
        <taxon>Strongyloidea</taxon>
        <taxon>Ancylostomatidae</taxon>
        <taxon>Ancylostomatinae</taxon>
        <taxon>Ancylostoma</taxon>
    </lineage>
</organism>
<accession>A0A0D6LBJ0</accession>
<keyword evidence="2 4" id="KW-0328">Glycosyltransferase</keyword>
<dbReference type="Gene3D" id="2.30.30.40">
    <property type="entry name" value="SH3 Domains"/>
    <property type="match status" value="1"/>
</dbReference>
<feature type="coiled-coil region" evidence="5">
    <location>
        <begin position="98"/>
        <end position="151"/>
    </location>
</feature>
<dbReference type="InterPro" id="IPR045573">
    <property type="entry name" value="Fut8_N_cat"/>
</dbReference>
<gene>
    <name evidence="8" type="ORF">ANCCEY_11648</name>
</gene>
<evidence type="ECO:0000256" key="2">
    <source>
        <dbReference type="ARBA" id="ARBA00022676"/>
    </source>
</evidence>
<evidence type="ECO:0000259" key="7">
    <source>
        <dbReference type="PROSITE" id="PS51659"/>
    </source>
</evidence>
<dbReference type="Proteomes" id="UP000054495">
    <property type="component" value="Unassembled WGS sequence"/>
</dbReference>
<dbReference type="InterPro" id="IPR001452">
    <property type="entry name" value="SH3_domain"/>
</dbReference>
<sequence length="943" mass="107587">MTRSLSAFLVDVSLIAAVNGRLIIGLTAMVSSLIALAFSQMEFLKQPPVRPYFCYIILKHLNIFLIKRDKNISRDYEQLVSFPQILLKSSTYPAGYERGEVSSQLDEALRNLRELKAQNENLRELIKAERLERAEQQRQADKKKENREIDEDYAAIEKRKKVLDVKPVNKDLYSLEHEVARRLLENRIWEIYYYLHKRLLELPVTDAKVVNHTEEQLQSLLATASNFSEVEGAAEWRKKSLQAITDSIQEKIHRMQNPDNCRAAKALICNLDKECGFGCQLHHVAYCFVTAFGSGRMLVLNRDGAAWRYSRKGWVGAFLPVTACKYDDVVGSDVPGPYSLVSQARVVQLGIVDGLANKPAFLPLSIPKPLSEQLLKLHSNPPAFFISQFIWYLMRNGEQFQKALDKEISEIPFGKGPIVGLQVRRTDKVGTEANYHSVDEYMQWTEIWFKIQQKKQGRNVTRRIFVATDDPTVVPEIKQKYTNYEVYGDVKTANTAQLESRYTDSSLFGVVCRMGFELMQVQQGDAGEQFHSLDDLYYYGGQHAHELVAVEDHIPEHPGEIELRVGDIIGIAGNHWDGYSKGMNKRSGATGLYPSYKPLSFLVVSDVRLPIKPLASVPKLMNAVKIILLVAMIWLPTIFFFSRSTPSPVQENYAEMEGQVEELQRNMRSLQEINRDLKNKLTEIVIEQEAAWSKENSKKRDKVWSKYGYDAGEYEVERRKLERGLWEKIRLWLQLVALLATSTKLELIAEQKRSSLRSITDAIQKELNTSQHPDSWDAAYLAHVDLAAKCITSHTAFLLPSHLTGCYLSEEEAGGTTEKDGQVLSAFPIPANCLKRRPDYLPLSIPKPIAEQLIALHSNPPAFFIGQFARFILNPKPDLQKFIDISASHVPFGSEAKYHPVSEYMKWCEVYFQIQERRLKHALRRIVYVASDDPTVIPEIRGK</sequence>
<dbReference type="FunFam" id="2.30.30.40:FF:000070">
    <property type="entry name" value="Alpha-(1,6)-fucosyltransferase"/>
    <property type="match status" value="1"/>
</dbReference>
<evidence type="ECO:0000256" key="1">
    <source>
        <dbReference type="ARBA" id="ARBA00022443"/>
    </source>
</evidence>
<keyword evidence="6" id="KW-0472">Membrane</keyword>
<evidence type="ECO:0000256" key="5">
    <source>
        <dbReference type="SAM" id="Coils"/>
    </source>
</evidence>
<dbReference type="CDD" id="cd11792">
    <property type="entry name" value="SH3_Fut8"/>
    <property type="match status" value="1"/>
</dbReference>
<dbReference type="GO" id="GO:0046921">
    <property type="term" value="F:alpha-(1-&gt;6)-fucosyltransferase activity"/>
    <property type="evidence" value="ECO:0007669"/>
    <property type="project" value="TreeGrafter"/>
</dbReference>
<protein>
    <recommendedName>
        <fullName evidence="7">GT23 domain-containing protein</fullName>
    </recommendedName>
</protein>
<name>A0A0D6LBJ0_9BILA</name>
<evidence type="ECO:0000256" key="3">
    <source>
        <dbReference type="ARBA" id="ARBA00022679"/>
    </source>
</evidence>
<keyword evidence="9" id="KW-1185">Reference proteome</keyword>